<gene>
    <name evidence="4" type="ORF">THRCLA_09304</name>
</gene>
<dbReference type="CDD" id="cd00102">
    <property type="entry name" value="IPT"/>
    <property type="match status" value="2"/>
</dbReference>
<dbReference type="STRING" id="74557.A0A1V9YXI3"/>
<dbReference type="PROSITE" id="PS50004">
    <property type="entry name" value="C2"/>
    <property type="match status" value="1"/>
</dbReference>
<comment type="caution">
    <text evidence="4">The sequence shown here is derived from an EMBL/GenBank/DDBJ whole genome shotgun (WGS) entry which is preliminary data.</text>
</comment>
<dbReference type="PANTHER" id="PTHR21207:SF2">
    <property type="entry name" value="PARKIN COREGULATED GENE PROTEIN"/>
    <property type="match status" value="1"/>
</dbReference>
<dbReference type="SMART" id="SM00239">
    <property type="entry name" value="C2"/>
    <property type="match status" value="1"/>
</dbReference>
<dbReference type="SUPFAM" id="SSF81296">
    <property type="entry name" value="E set domains"/>
    <property type="match status" value="2"/>
</dbReference>
<feature type="region of interest" description="Disordered" evidence="1">
    <location>
        <begin position="4403"/>
        <end position="4432"/>
    </location>
</feature>
<sequence length="4785" mass="534568">MSCIESLKYSYAKYGPWNIGGAGNYQVTIENAFRMYFLDTSRDGQVTPQVNLMKEFGQSHSVIYIMANSYNKVDNQGALMGNWVEEDALRDTTGHSRYKTWDPKAGMGLTHPRVIAHSNATEAKNYQAASRTTPYSEDFVIPASVGPRERKRLEELQAQAKALKIAMDGEPEDCSVKESTTHATFKAVDNEYLVHGITRVAPRGKGGFKDFDPSIVGKTKGQVSAMDAEKLKVHNETPHCGTITKYSHAITSGEGLNFPTSGAELSRNPFGRSTAFTNEISDIRVRHAEASYPGAEVVLGVGMNVQARSALFKIQQAIQSPDKRQKLTRLVSDAKSNVNCKDFILALHEIGFAIQDKDLNQIFVYLDKEQIGAIEWKFFHELVNTRASVEIQNSGVISPNKLDLLVYPELTVKKISPLHMPLSATNYAKVMLFLEQRYVHCFITMKQNDDDSERAHLTSIPIFVRINYVAENTKIPLSVIRPANWSDSSKINGDMLVEFQPPNTSIGVMTAELSFNKVEFFSALCYNVWRDFKLKSIKPRAVLVSCTNPVEVTLKGEYFLETGEVVVRLEQPPDDGVPQGMILNAICKSASEILVVIPPKSHCGITRWTISCNRGEHYCTEAIHCLLYRERIPQSLHPQGGSLAGGTQIHISLPQLENDMLDTFHLLPTVLKQKKVLRVKFEPEDKLLPAQVVWGEPILRSPLNQSPAIVCTAPPFDVKCIPNDSTFPVMVSYSIDGKYFSSALTYHYFPPYIVKSLSIHHGPNTGGTYLKIQMNRDIPHFLPISVKFSSTHAHIHETVNGVVYSTEDNSTYIQCQTPRWQIGKELQLTKVQVSLNHGVDYIPKDNNDIDIAAKFKSNLELDQTYLLFLFYPPPIFNFIWPTSASQAGGGILRLKGIDVVDHGGNVSVIFAQKNVMKKVRGFIESDPTRHSDAKGLRQTLFCVAPAFEYELVDVYVSLNDQQYSKCCFANIMSKERKQFLFYREPVITCLTPISSPSQVSTTIIIHGDNLIDTGDIQVRFAYSRQTSIAEEPHTVLQYVKGALNARGEIECSSPILKVISPTITSTIEISLNSCEFTGPKQSFSFYRRHTMRLVDPIGMAIELPTTMKIFLTPKIISDGVKVRLKVTYTDKQRVTTQKEILGPIKASSWTSEYIEFVCPKLSTLVQSPEQLVEIGVECALNNQHFLDVGNLLSFTVPYSIPKIERIWPVGAPFESATELHFFGSGFQNDHPIFLRLSIPGMTPGSIITKVFEANFVSKEQIIVLCPAVKDFTPKHHIQLNWLSCKTLPKPQEVIEVADLPQSRGLSRGESHVKRLDHGRRQAVGGMKALPITIEISTQFNQYSTVPLELSFYTTPSITHVNPRGGFTTGGTVVELHVDPAQLQYLQVADMMPVMFGDVKVLGHRKGNAISAIAPELPSGQQLVSIAFNQQSFEMVRVGMFPVYFEAFDPPVVFCPASEDYLMSFGPIDGGTPVSQGFVESTITMVKFVFKSNNNKPLRGIQASSSMYTSNAEYIVEATFIDGGLIKCIAPPVAHPGIANIQISCNGQQYSEDSQLHFEYHLSTQLLLEPSSAKCGALNGGTPIILHVVQGLPLNRTGLRCMIQLLDMDGLVRTVPATFTDDNPLVLPRISFDSPPWPHPTKVQLRLSLNNQVFYMDTGISFLYFKAPDPIAGISPKAGPLTGNTRVVVQCDSLLETGDIVFKLIIVTTGDSDTLEVTVPGRVSQEEQALVFETPPVNACCHVHLQLSLNGIDFSPTNPDITFQYYNPPRLEAFYPEWGAIDAETTIKLVGAGIGDFGAPIVVQFTPWRNHIGMVVPGRVITEENIKSIECVAPLSFEVGYARIEFSLNGQQFTVTEYPDPRVVSALALHKTKPLYPFRFFTSPYFLATTHGSAGGGSKVMFCGGSKLNKILFRCDTKAYVQFVPIKNWNQTSTTRLPDSMTLDLNHSTVTCRAPMLRTSCIASVDLILGEFRGIDIAPTIPVKEKYYFYDAPTIAEVVPSCGPMAGETILLLLGLNIFESHQIHVRFQAVANRHEFCVVRGHVSTIFSDGSLSKSPLIQCVSPRIEVYDLNQPSSSVHTAKVSKSKGGRYLTMLQQASNKAKTSLIIKQRRRGKERDEAFKPKTLQSVQPLNTLLVNKSSLGNIDTGYPYLDVMIDFSLNGGEQYLPRGIPFRFYTPLDLKHLVYGPHHVPCKILDEYVGMDAPPRLRKLVILGFESSTLVESKCIGVRFERIKGKDEVYVQPCQSNAENGEVICDIPEFQHPGAYRLLFSLNSQQFTYLGDLTVHEAIGISSNTPLYGAYKGGSFLKFEVEIPKTIGEVSVDAILRRADKVARQTISSASIIKYTTTRPHTPLLGFQWRIKRTHQVKVVILSEAATRERSRMALIPLVTVRSRHSHWILQQVSVDMTSGICQVDASLWEDDGVVLSVYLNDNYNTFRCVVTDPQVPTMVLLAKYSSAPNILSIITPPNTPSLPNERSYSVQMVKHGDFEAPPIVLPSSLAALPDVVHWKYEEGFFWIISSAPQLIMLSNMQTLIHCFQPPITTDSPERSLWVVGALIYRANEPLVVIHVNKLIASLSNTLPTLAQEELSSLYDLYLQEDLKANQPTNWELCSSTDHDSILPLQLSICFKLTDSSTTMITPPLSIQLMKASLSNSIDRLSYEIVCELPQQPGKGQALVWFGANGICFSPPIQLQIYDPLEWTIDALEPPCGLLSTPMPLKIVGKGFLETNTISVFFSTKDHIVKVPGQLWVRYFVSVTVLGFSLSNHLSGADTNAWYNISVQCADLPPQQTQCKRVLYQMKKDIGTLLWGEKMQFELASALTIPRFVLCLRSSGDDGENTNGKSTSRNGKDIGIFILQLKHQEVGCPLRYACVMENTDMANTTRQVDLSVTIEPPFTEKNYIVAQTPSIDSTCTLDVQITCGQSFPTKSNHSTFHIYELPTINALNPVFLPYSTGGDVTIKGRGFFDSGMICLRIVFLPAAFDFQDEPYASIQTKLDRLQINECDIQEIPCTFHNTTEISTTLGPRLKSHNIIFSLSFDRHTFTKFVPEAICRLYDILAVHPDIGPTQGHTYIALHGTNLSLCQLTEREPMVRFSFYRNGKLLERTIFPGQLTSGSIYCYTPPCKVSLEALYLEMDIAFGASDATFTQDSICFNYYRPPLLKSITPKLNLVPGCTEVYLQIVESWENNAYLNGPLMTARFRIKGQAQSASTSHNAAGVIQCRLPRFTVPVAVPQLLPDLTGDDCVSHKVWVRNSGLFVTVLRARNLRVINGIASSLNQTNQLLRPFVSLEFENQKLRTTLREFTANPQYFEQFDLELSTDEGHIHGDLVITMQSEIESSKNDVIGSVRLPFNSIAKAIKIRAWFPLHRSQVHTIAQNTLKDLLLEPKDTPNRGEIELFIHFQPMLLRRALRSAHDGRRLTRLANVLKKTLHVETALRRKVSSTSANAEIKAAKKRESEAVKNAALLRLLGRQPAAHIIPTEMIIELALNGQDFISQCITPYTVQPLPIIEDISPKCLPSCGGSKLLIQGYNFIDTKCIRLAFLWGIEHYAELHQSFRLDANVCVSVPFSIVDATYESNTLLSCITPPTKRTSKSSFTVIVALNGVDFNSIFLSPSLQSIDPENELSYRDVMELWSMLNDKSNLDTSIEQNLPHHRWLIYETPMVHNIESASPTYTTKLLIHGENFVPTDTGKAKFIHELQRPNEMQCKDAIVDVRVLSTTLMECYTPDFPPGTLVRVCIAMNGLDFIPMPDATICICNAPKITKLVPPWAYSMGEHPLYIHGSNLMETGCILVSFVLESLPDPVVVRGECVNGTVRCTVPPLHRIVPNSDISLVGTTALVDVSLCKNGITEYTEMPLLLNLFHDQPVLESVSPFDGPIWGGVALKLRGNFFVNSTSFRVRFTRLQYDASSTSPWTIKFDPEFTTFADVQYKSQSRVLCMTPAIKDEGPVVVQLTLNGIDFSPVHDSTWYVVWKNWKTRVQIIRQSLHHDGGAREAWFKYLEWKRGRKMNFYSGQNTITSLKIIAAHSPTPVQFPKRVTNLPEIIRQVEAIESADSEDTEEQEAEMYIPPSIVWPYTDNDDHKLVRLLERLKAMYRSSTTQADIYSRLIFVFDNTATLNAKYTRTGPPVPTPPTPIRPLRRLDIAQVLRSHSFNKGEVLPARRKAHSGIDLSHIHRKSALCYNGLCEGLRWIFPAIEETELLELWAYLDPEKMGKITLDDMCALLQKEPRPPSPEPGPMHYNPKPIRDHISVPEMREDMAPIQPIKPQPLLDVGSIIDSLHPLSPRVTIANANVSLWCDPVYAGEGSEIAKPSVDLVAQENYLSKFPRIMETKLAPLTEEEEVQEVERHKPKPPAPSFGITALKLKRSSPLHAKMKRKVQILSNRPNASTRQLQLLTAIIPTTPSIPERARKESTTANKPSRPIPPRQTGLDSMSKTIDRKHLKDVKPVYLSILRAKTLNDELLAIVVNWVSSGFHLTMSGIPNVSTRIVPRTKGLKESGSCFDTTHVVPRKKKYDEETYDTDIISAFSLSKPIKRETTDHFLKKGAGYGGHADTERLHKRDGAMTPSPRKERHQPGAYRERANPPDTSFRKFYERGDLPIQIDHGGVKNLVAWKVDITKLDFHHYLPIFFDGLREIEEPYAFLAEQGIKDMMVNASSKVLPVIPQLIIPIKNALNTRKASIIVKTLHILQLMVTCDKKPGADGTASGGLIGQALVPYYRQILPILNIFVRKNDNLGDGIDYSQRKHENLGDLIQQTLEIFELNGGDDAFINIKYLIPTYQSVCIG</sequence>
<dbReference type="PANTHER" id="PTHR21207">
    <property type="entry name" value="PARKIN COREGULATED GENE PROTEIN PARK2 COREGULATED"/>
    <property type="match status" value="1"/>
</dbReference>
<feature type="domain" description="C2" evidence="2">
    <location>
        <begin position="3235"/>
        <end position="3364"/>
    </location>
</feature>
<dbReference type="OrthoDB" id="125363at2759"/>
<dbReference type="InterPro" id="IPR014756">
    <property type="entry name" value="Ig_E-set"/>
</dbReference>
<dbReference type="GO" id="GO:0051879">
    <property type="term" value="F:Hsp90 protein binding"/>
    <property type="evidence" value="ECO:0007669"/>
    <property type="project" value="TreeGrafter"/>
</dbReference>
<dbReference type="GO" id="GO:0030544">
    <property type="term" value="F:Hsp70 protein binding"/>
    <property type="evidence" value="ECO:0007669"/>
    <property type="project" value="TreeGrafter"/>
</dbReference>
<keyword evidence="5" id="KW-1185">Reference proteome</keyword>
<feature type="region of interest" description="Disordered" evidence="1">
    <location>
        <begin position="4544"/>
        <end position="4585"/>
    </location>
</feature>
<dbReference type="InterPro" id="IPR002048">
    <property type="entry name" value="EF_hand_dom"/>
</dbReference>
<name>A0A1V9YXI3_9STRA</name>
<dbReference type="GO" id="GO:0005509">
    <property type="term" value="F:calcium ion binding"/>
    <property type="evidence" value="ECO:0007669"/>
    <property type="project" value="InterPro"/>
</dbReference>
<dbReference type="InterPro" id="IPR013783">
    <property type="entry name" value="Ig-like_fold"/>
</dbReference>
<feature type="domain" description="EF-hand" evidence="3">
    <location>
        <begin position="4195"/>
        <end position="4230"/>
    </location>
</feature>
<dbReference type="InterPro" id="IPR002909">
    <property type="entry name" value="IPT_dom"/>
</dbReference>
<dbReference type="Pfam" id="PF01833">
    <property type="entry name" value="TIG"/>
    <property type="match status" value="2"/>
</dbReference>
<proteinExistence type="predicted"/>
<dbReference type="InterPro" id="IPR019399">
    <property type="entry name" value="Parkin_co-regulated_protein"/>
</dbReference>
<dbReference type="SUPFAM" id="SSF49562">
    <property type="entry name" value="C2 domain (Calcium/lipid-binding domain, CaLB)"/>
    <property type="match status" value="1"/>
</dbReference>
<dbReference type="PROSITE" id="PS50222">
    <property type="entry name" value="EF_HAND_2"/>
    <property type="match status" value="1"/>
</dbReference>
<evidence type="ECO:0000259" key="2">
    <source>
        <dbReference type="PROSITE" id="PS50004"/>
    </source>
</evidence>
<accession>A0A1V9YXI3</accession>
<protein>
    <submittedName>
        <fullName evidence="4">Uncharacterized protein</fullName>
    </submittedName>
</protein>
<dbReference type="SMART" id="SM00429">
    <property type="entry name" value="IPT"/>
    <property type="match status" value="7"/>
</dbReference>
<evidence type="ECO:0000313" key="5">
    <source>
        <dbReference type="Proteomes" id="UP000243217"/>
    </source>
</evidence>
<evidence type="ECO:0000259" key="3">
    <source>
        <dbReference type="PROSITE" id="PS50222"/>
    </source>
</evidence>
<dbReference type="Pfam" id="PF00168">
    <property type="entry name" value="C2"/>
    <property type="match status" value="1"/>
</dbReference>
<dbReference type="CDD" id="cd00030">
    <property type="entry name" value="C2"/>
    <property type="match status" value="1"/>
</dbReference>
<reference evidence="4 5" key="1">
    <citation type="journal article" date="2014" name="Genome Biol. Evol.">
        <title>The secreted proteins of Achlya hypogyna and Thraustotheca clavata identify the ancestral oomycete secretome and reveal gene acquisitions by horizontal gene transfer.</title>
        <authorList>
            <person name="Misner I."/>
            <person name="Blouin N."/>
            <person name="Leonard G."/>
            <person name="Richards T.A."/>
            <person name="Lane C.E."/>
        </authorList>
    </citation>
    <scope>NUCLEOTIDE SEQUENCE [LARGE SCALE GENOMIC DNA]</scope>
    <source>
        <strain evidence="4 5">ATCC 34112</strain>
    </source>
</reference>
<organism evidence="4 5">
    <name type="scientific">Thraustotheca clavata</name>
    <dbReference type="NCBI Taxonomy" id="74557"/>
    <lineage>
        <taxon>Eukaryota</taxon>
        <taxon>Sar</taxon>
        <taxon>Stramenopiles</taxon>
        <taxon>Oomycota</taxon>
        <taxon>Saprolegniomycetes</taxon>
        <taxon>Saprolegniales</taxon>
        <taxon>Achlyaceae</taxon>
        <taxon>Thraustotheca</taxon>
    </lineage>
</organism>
<feature type="compositionally biased region" description="Basic and acidic residues" evidence="1">
    <location>
        <begin position="4552"/>
        <end position="4562"/>
    </location>
</feature>
<dbReference type="Gene3D" id="2.60.40.150">
    <property type="entry name" value="C2 domain"/>
    <property type="match status" value="1"/>
</dbReference>
<dbReference type="InterPro" id="IPR035892">
    <property type="entry name" value="C2_domain_sf"/>
</dbReference>
<evidence type="ECO:0000313" key="4">
    <source>
        <dbReference type="EMBL" id="OQR90524.1"/>
    </source>
</evidence>
<dbReference type="Proteomes" id="UP000243217">
    <property type="component" value="Unassembled WGS sequence"/>
</dbReference>
<dbReference type="EMBL" id="JNBS01002528">
    <property type="protein sequence ID" value="OQR90524.1"/>
    <property type="molecule type" value="Genomic_DNA"/>
</dbReference>
<evidence type="ECO:0000256" key="1">
    <source>
        <dbReference type="SAM" id="MobiDB-lite"/>
    </source>
</evidence>
<dbReference type="Gene3D" id="2.60.40.10">
    <property type="entry name" value="Immunoglobulins"/>
    <property type="match status" value="4"/>
</dbReference>
<dbReference type="Pfam" id="PF10274">
    <property type="entry name" value="ParcG"/>
    <property type="match status" value="1"/>
</dbReference>
<dbReference type="InterPro" id="IPR000008">
    <property type="entry name" value="C2_dom"/>
</dbReference>